<protein>
    <submittedName>
        <fullName evidence="2">(diamondback moth) hypothetical protein</fullName>
    </submittedName>
</protein>
<sequence>MSLCEDDGGASGSARASRPGSLALDGAQPEKEPLQFDVQLVGAPPEVEQLVNNIKQVAEDFLYHWKTFPIVLPPSRFSQPGASLSDIILAPPCDELEAAALDASSEPHPLSPKQLHSIREKGEFEVPSRHFPGLVTVWRLAGWLQRGRTRLREDLYDALSCSAALLLVSARGRLLRHERFSVLAGVYSLAEAAHRLLDLIFGMPSLEARDLDKKIREERSRYLVAELICKPEHQDDITALAAWVMRGVRRANSDKSDPRAPRALPPVPCVYTTPQGILIDLRLYRRDILKRAAPVLQEILERESRGWFLHYRERLAQQLTRQKMPVKDIEEEVRRSGLKEYTRRVAACVLEHAGLRALGAGVPELLHDQLHATYILTRSLKEYTRRVAACVLEHAGLRALGAGVPELLHDQLHATYILTRSVVYSLGHSRSTRGAWRRACWSTRGCALGAGVPELLHDQLHATYILTRSLKEYTRRVAACVLEHAGLRALGAGVPELLHDQLHATYILTRAEDSVRQKLEAAVAAARARISARHPVLARAAAWRSEREHAQAARTTPACRVQAMEEAAAAMAAHELHQHRYFLLRDQAFLRDREPLLIKELKSAKTPTREFTWSTRIWCPSHWVVTRHFRGRAEPVPTVLSSRATSIGTVYSIIQGAAFEMAGTLPS</sequence>
<dbReference type="EMBL" id="CAJHNJ030000003">
    <property type="protein sequence ID" value="CAG9093110.1"/>
    <property type="molecule type" value="Genomic_DNA"/>
</dbReference>
<evidence type="ECO:0000313" key="3">
    <source>
        <dbReference type="Proteomes" id="UP000653454"/>
    </source>
</evidence>
<keyword evidence="3" id="KW-1185">Reference proteome</keyword>
<dbReference type="AlphaFoldDB" id="A0A8S4D6N2"/>
<evidence type="ECO:0000256" key="1">
    <source>
        <dbReference type="SAM" id="MobiDB-lite"/>
    </source>
</evidence>
<dbReference type="Proteomes" id="UP000653454">
    <property type="component" value="Unassembled WGS sequence"/>
</dbReference>
<dbReference type="Pfam" id="PF25228">
    <property type="entry name" value="Lips"/>
    <property type="match status" value="2"/>
</dbReference>
<comment type="caution">
    <text evidence="2">The sequence shown here is derived from an EMBL/GenBank/DDBJ whole genome shotgun (WGS) entry which is preliminary data.</text>
</comment>
<name>A0A8S4D6N2_PLUXY</name>
<evidence type="ECO:0000313" key="2">
    <source>
        <dbReference type="EMBL" id="CAG9093110.1"/>
    </source>
</evidence>
<accession>A0A8S4D6N2</accession>
<proteinExistence type="predicted"/>
<organism evidence="2 3">
    <name type="scientific">Plutella xylostella</name>
    <name type="common">Diamondback moth</name>
    <name type="synonym">Plutella maculipennis</name>
    <dbReference type="NCBI Taxonomy" id="51655"/>
    <lineage>
        <taxon>Eukaryota</taxon>
        <taxon>Metazoa</taxon>
        <taxon>Ecdysozoa</taxon>
        <taxon>Arthropoda</taxon>
        <taxon>Hexapoda</taxon>
        <taxon>Insecta</taxon>
        <taxon>Pterygota</taxon>
        <taxon>Neoptera</taxon>
        <taxon>Endopterygota</taxon>
        <taxon>Lepidoptera</taxon>
        <taxon>Glossata</taxon>
        <taxon>Ditrysia</taxon>
        <taxon>Yponomeutoidea</taxon>
        <taxon>Plutellidae</taxon>
        <taxon>Plutella</taxon>
    </lineage>
</organism>
<dbReference type="PANTHER" id="PTHR37686">
    <property type="entry name" value="LD36006P"/>
    <property type="match status" value="1"/>
</dbReference>
<gene>
    <name evidence="2" type="ORF">PLXY2_LOCUS1321</name>
</gene>
<dbReference type="PANTHER" id="PTHR37686:SF1">
    <property type="entry name" value="LD36006P"/>
    <property type="match status" value="1"/>
</dbReference>
<feature type="compositionally biased region" description="Low complexity" evidence="1">
    <location>
        <begin position="12"/>
        <end position="24"/>
    </location>
</feature>
<dbReference type="InterPro" id="IPR057435">
    <property type="entry name" value="Lips"/>
</dbReference>
<feature type="region of interest" description="Disordered" evidence="1">
    <location>
        <begin position="1"/>
        <end position="28"/>
    </location>
</feature>
<reference evidence="2" key="1">
    <citation type="submission" date="2020-11" db="EMBL/GenBank/DDBJ databases">
        <authorList>
            <person name="Whiteford S."/>
        </authorList>
    </citation>
    <scope>NUCLEOTIDE SEQUENCE</scope>
</reference>